<sequence length="96" mass="10919">MNTANYTNQIKPLLVEATGKAANNIFHPYALCELGFTDRGTTWSNTNEQYHSVETQLGTLCVVRFSKVFLLHGNKENHLDRITSVRMLTLFIEMLS</sequence>
<name>A0A2T8HNP7_9SPHI</name>
<protein>
    <submittedName>
        <fullName evidence="1">Uncharacterized protein</fullName>
    </submittedName>
</protein>
<comment type="caution">
    <text evidence="1">The sequence shown here is derived from an EMBL/GenBank/DDBJ whole genome shotgun (WGS) entry which is preliminary data.</text>
</comment>
<proteinExistence type="predicted"/>
<accession>A0A2T8HNP7</accession>
<dbReference type="EMBL" id="QDKG01000001">
    <property type="protein sequence ID" value="PVH27033.1"/>
    <property type="molecule type" value="Genomic_DNA"/>
</dbReference>
<gene>
    <name evidence="1" type="ORF">DC487_05400</name>
</gene>
<dbReference type="Proteomes" id="UP000245627">
    <property type="component" value="Unassembled WGS sequence"/>
</dbReference>
<evidence type="ECO:0000313" key="1">
    <source>
        <dbReference type="EMBL" id="PVH27033.1"/>
    </source>
</evidence>
<dbReference type="AlphaFoldDB" id="A0A2T8HNP7"/>
<dbReference type="RefSeq" id="WP_116774888.1">
    <property type="nucleotide sequence ID" value="NZ_QDKG01000001.1"/>
</dbReference>
<organism evidence="1 2">
    <name type="scientific">Sphingobacterium corticibacter</name>
    <dbReference type="NCBI Taxonomy" id="2171749"/>
    <lineage>
        <taxon>Bacteria</taxon>
        <taxon>Pseudomonadati</taxon>
        <taxon>Bacteroidota</taxon>
        <taxon>Sphingobacteriia</taxon>
        <taxon>Sphingobacteriales</taxon>
        <taxon>Sphingobacteriaceae</taxon>
        <taxon>Sphingobacterium</taxon>
    </lineage>
</organism>
<reference evidence="1 2" key="1">
    <citation type="submission" date="2018-04" db="EMBL/GenBank/DDBJ databases">
        <title>Sphingobacterium cortibacter sp. nov.</title>
        <authorList>
            <person name="Li Y."/>
        </authorList>
    </citation>
    <scope>NUCLEOTIDE SEQUENCE [LARGE SCALE GENOMIC DNA]</scope>
    <source>
        <strain evidence="1 2">2c-3</strain>
    </source>
</reference>
<keyword evidence="2" id="KW-1185">Reference proteome</keyword>
<evidence type="ECO:0000313" key="2">
    <source>
        <dbReference type="Proteomes" id="UP000245627"/>
    </source>
</evidence>